<evidence type="ECO:0000313" key="3">
    <source>
        <dbReference type="Proteomes" id="UP000010146"/>
    </source>
</evidence>
<dbReference type="InterPro" id="IPR001387">
    <property type="entry name" value="Cro/C1-type_HTH"/>
</dbReference>
<sequence>MDGFYYDLEAFGEELKNIRKSLGLSQGDVSKHGFINRDTLRKIENGKVLPKQETLELLSHLYKKDLNELLLKQGGRFLLSEKIRQKEPSLLFDYVSARAPVGISNNVTAT</sequence>
<dbReference type="InterPro" id="IPR010982">
    <property type="entry name" value="Lambda_DNA-bd_dom_sf"/>
</dbReference>
<dbReference type="AlphaFoldDB" id="A0A0F5PIS1"/>
<gene>
    <name evidence="2" type="ORF">CDSM653_02471</name>
</gene>
<reference evidence="3" key="3">
    <citation type="submission" date="2015-02" db="EMBL/GenBank/DDBJ databases">
        <title>Genome analysis of three genomes within the thermophilic hydrogenogenic bacterial species Caldanaerobacter subterraneus.</title>
        <authorList>
            <person name="Sant'Anna F.H."/>
            <person name="Lebedinsky A."/>
            <person name="Sokolova T."/>
            <person name="Robb F.T."/>
            <person name="Gonzalez J.M."/>
        </authorList>
    </citation>
    <scope>NUCLEOTIDE SEQUENCE [LARGE SCALE GENOMIC DNA]</scope>
    <source>
        <strain evidence="3">DSM 12653</strain>
    </source>
</reference>
<protein>
    <submittedName>
        <fullName evidence="2">Helix-turn-helix protein</fullName>
    </submittedName>
</protein>
<name>A0A0F5PIS1_9THEO</name>
<dbReference type="Gene3D" id="1.10.260.40">
    <property type="entry name" value="lambda repressor-like DNA-binding domains"/>
    <property type="match status" value="1"/>
</dbReference>
<dbReference type="SMART" id="SM00530">
    <property type="entry name" value="HTH_XRE"/>
    <property type="match status" value="1"/>
</dbReference>
<proteinExistence type="predicted"/>
<reference evidence="2 3" key="2">
    <citation type="journal article" date="2015" name="BMC Genomics">
        <title>Analysis of three genomes within the thermophilic bacterial species Caldanaerobacter subterraneus with a focus on carbon monoxide dehydrogenase evolution and hydrolase diversity.</title>
        <authorList>
            <person name="Sant'Anna F.H."/>
            <person name="Lebedinsky A.V."/>
            <person name="Sokolova T.G."/>
            <person name="Robb F.T."/>
            <person name="Gonzalez J.M."/>
        </authorList>
    </citation>
    <scope>NUCLEOTIDE SEQUENCE [LARGE SCALE GENOMIC DNA]</scope>
    <source>
        <strain evidence="2 3">DSM 12653</strain>
    </source>
</reference>
<organism evidence="2 3">
    <name type="scientific">Caldanaerobacter subterraneus subsp. pacificus DSM 12653</name>
    <dbReference type="NCBI Taxonomy" id="391606"/>
    <lineage>
        <taxon>Bacteria</taxon>
        <taxon>Bacillati</taxon>
        <taxon>Bacillota</taxon>
        <taxon>Clostridia</taxon>
        <taxon>Thermoanaerobacterales</taxon>
        <taxon>Thermoanaerobacteraceae</taxon>
        <taxon>Caldanaerobacter</taxon>
    </lineage>
</organism>
<dbReference type="GO" id="GO:0003677">
    <property type="term" value="F:DNA binding"/>
    <property type="evidence" value="ECO:0007669"/>
    <property type="project" value="InterPro"/>
</dbReference>
<dbReference type="PROSITE" id="PS50943">
    <property type="entry name" value="HTH_CROC1"/>
    <property type="match status" value="1"/>
</dbReference>
<reference evidence="2 3" key="1">
    <citation type="submission" date="2008-07" db="EMBL/GenBank/DDBJ databases">
        <authorList>
            <person name="Gonzalez J."/>
            <person name="Sokolova T."/>
            <person name="Ferriera S."/>
            <person name="Johnson J."/>
            <person name="Kravitz S."/>
            <person name="Beeson K."/>
            <person name="Sutton G."/>
            <person name="Rogers Y.-H."/>
            <person name="Friedman R."/>
            <person name="Frazier M."/>
            <person name="Venter J.C."/>
        </authorList>
    </citation>
    <scope>NUCLEOTIDE SEQUENCE [LARGE SCALE GENOMIC DNA]</scope>
    <source>
        <strain evidence="2 3">DSM 12653</strain>
    </source>
</reference>
<dbReference type="CDD" id="cd00093">
    <property type="entry name" value="HTH_XRE"/>
    <property type="match status" value="1"/>
</dbReference>
<dbReference type="Proteomes" id="UP000010146">
    <property type="component" value="Unassembled WGS sequence"/>
</dbReference>
<comment type="caution">
    <text evidence="2">The sequence shown here is derived from an EMBL/GenBank/DDBJ whole genome shotgun (WGS) entry which is preliminary data.</text>
</comment>
<evidence type="ECO:0000259" key="1">
    <source>
        <dbReference type="PROSITE" id="PS50943"/>
    </source>
</evidence>
<dbReference type="EMBL" id="ABXP02000125">
    <property type="protein sequence ID" value="KKC28553.1"/>
    <property type="molecule type" value="Genomic_DNA"/>
</dbReference>
<accession>A0A0F5PIS1</accession>
<dbReference type="SUPFAM" id="SSF47413">
    <property type="entry name" value="lambda repressor-like DNA-binding domains"/>
    <property type="match status" value="1"/>
</dbReference>
<dbReference type="Pfam" id="PF01381">
    <property type="entry name" value="HTH_3"/>
    <property type="match status" value="1"/>
</dbReference>
<feature type="domain" description="HTH cro/C1-type" evidence="1">
    <location>
        <begin position="15"/>
        <end position="69"/>
    </location>
</feature>
<evidence type="ECO:0000313" key="2">
    <source>
        <dbReference type="EMBL" id="KKC28553.1"/>
    </source>
</evidence>